<dbReference type="EMBL" id="MU273904">
    <property type="protein sequence ID" value="KAI0027442.1"/>
    <property type="molecule type" value="Genomic_DNA"/>
</dbReference>
<comment type="caution">
    <text evidence="1">The sequence shown here is derived from an EMBL/GenBank/DDBJ whole genome shotgun (WGS) entry which is preliminary data.</text>
</comment>
<reference evidence="1" key="2">
    <citation type="journal article" date="2022" name="New Phytol.">
        <title>Evolutionary transition to the ectomycorrhizal habit in the genomes of a hyperdiverse lineage of mushroom-forming fungi.</title>
        <authorList>
            <person name="Looney B."/>
            <person name="Miyauchi S."/>
            <person name="Morin E."/>
            <person name="Drula E."/>
            <person name="Courty P.E."/>
            <person name="Kohler A."/>
            <person name="Kuo A."/>
            <person name="LaButti K."/>
            <person name="Pangilinan J."/>
            <person name="Lipzen A."/>
            <person name="Riley R."/>
            <person name="Andreopoulos W."/>
            <person name="He G."/>
            <person name="Johnson J."/>
            <person name="Nolan M."/>
            <person name="Tritt A."/>
            <person name="Barry K.W."/>
            <person name="Grigoriev I.V."/>
            <person name="Nagy L.G."/>
            <person name="Hibbett D."/>
            <person name="Henrissat B."/>
            <person name="Matheny P.B."/>
            <person name="Labbe J."/>
            <person name="Martin F.M."/>
        </authorList>
    </citation>
    <scope>NUCLEOTIDE SEQUENCE</scope>
    <source>
        <strain evidence="1">EC-137</strain>
    </source>
</reference>
<organism evidence="1 2">
    <name type="scientific">Vararia minispora EC-137</name>
    <dbReference type="NCBI Taxonomy" id="1314806"/>
    <lineage>
        <taxon>Eukaryota</taxon>
        <taxon>Fungi</taxon>
        <taxon>Dikarya</taxon>
        <taxon>Basidiomycota</taxon>
        <taxon>Agaricomycotina</taxon>
        <taxon>Agaricomycetes</taxon>
        <taxon>Russulales</taxon>
        <taxon>Lachnocladiaceae</taxon>
        <taxon>Vararia</taxon>
    </lineage>
</organism>
<keyword evidence="2" id="KW-1185">Reference proteome</keyword>
<evidence type="ECO:0000313" key="2">
    <source>
        <dbReference type="Proteomes" id="UP000814128"/>
    </source>
</evidence>
<reference evidence="1" key="1">
    <citation type="submission" date="2021-02" db="EMBL/GenBank/DDBJ databases">
        <authorList>
            <consortium name="DOE Joint Genome Institute"/>
            <person name="Ahrendt S."/>
            <person name="Looney B.P."/>
            <person name="Miyauchi S."/>
            <person name="Morin E."/>
            <person name="Drula E."/>
            <person name="Courty P.E."/>
            <person name="Chicoki N."/>
            <person name="Fauchery L."/>
            <person name="Kohler A."/>
            <person name="Kuo A."/>
            <person name="Labutti K."/>
            <person name="Pangilinan J."/>
            <person name="Lipzen A."/>
            <person name="Riley R."/>
            <person name="Andreopoulos W."/>
            <person name="He G."/>
            <person name="Johnson J."/>
            <person name="Barry K.W."/>
            <person name="Grigoriev I.V."/>
            <person name="Nagy L."/>
            <person name="Hibbett D."/>
            <person name="Henrissat B."/>
            <person name="Matheny P.B."/>
            <person name="Labbe J."/>
            <person name="Martin F."/>
        </authorList>
    </citation>
    <scope>NUCLEOTIDE SEQUENCE</scope>
    <source>
        <strain evidence="1">EC-137</strain>
    </source>
</reference>
<sequence>MATYEAVTPKAWTELQAAIECLTQLLALIDAFTLTDAAARAPTGAVDLADAAELLQSQLIYNGQILDAAVDGLLACRPGTQALAFLDATVRLAYALMRMLERWSKSRGDGTYVRKRHAWRRRKRATAGEDGVPDHEEEEPGCEREAGVEESIFSFEAYEMKFTHPGVTASLLAYLSRYKELTTPEPMKRRARQGGRALLPGVDANPLQCDLRLADRASLPREQAYADLVHLIKYILRQFFKAVEEDSMVHVEAFFPTNRGRWKRLSSWEPPRALERDVEDTRFPPDVQVKKGHSWSEDVGIAMAALAGAGKVDLIEWTKDILEFVVRQRKRIIEEIDGPKRLLTAEDAEGDEDEELRQRVLTNGPSAEAQAQINDYLTPYVSDEQAPAATREPYLKLLFRLMHFAIQDENADELDWYIPTGLSVETLQQSLRVIQQYYQAEPFNLNGAPVSSLLSKKLRRRVRRRLPSRSGSGSDDDSDAEMRTQRKARKKKEEKQYKSAQFVEDSNAEFEDDKDAFFAREAALRVRTDALAKESASGSGTMRKTGTKKRVRGDEAGRGRKRLRAGGGLLDSDSEAEAGAAQETDEDSDAEADAADEPRAGAGVVPVAVRPARPCPRPLARRTQSHPASTDAAAAPSAVALEASPRASSASPRRSYAEVERQDGEEPLDAAARRLRRHRRVVSDEEESE</sequence>
<name>A0ACB8Q718_9AGAM</name>
<accession>A0ACB8Q718</accession>
<evidence type="ECO:0000313" key="1">
    <source>
        <dbReference type="EMBL" id="KAI0027442.1"/>
    </source>
</evidence>
<proteinExistence type="predicted"/>
<dbReference type="Proteomes" id="UP000814128">
    <property type="component" value="Unassembled WGS sequence"/>
</dbReference>
<gene>
    <name evidence="1" type="ORF">K488DRAFT_90853</name>
</gene>
<protein>
    <submittedName>
        <fullName evidence="1">Uncharacterized protein</fullName>
    </submittedName>
</protein>